<reference evidence="1 2" key="1">
    <citation type="journal article" date="2022" name="New Phytol.">
        <title>Ecological generalism drives hyperdiversity of secondary metabolite gene clusters in xylarialean endophytes.</title>
        <authorList>
            <person name="Franco M.E.E."/>
            <person name="Wisecaver J.H."/>
            <person name="Arnold A.E."/>
            <person name="Ju Y.M."/>
            <person name="Slot J.C."/>
            <person name="Ahrendt S."/>
            <person name="Moore L.P."/>
            <person name="Eastman K.E."/>
            <person name="Scott K."/>
            <person name="Konkel Z."/>
            <person name="Mondo S.J."/>
            <person name="Kuo A."/>
            <person name="Hayes R.D."/>
            <person name="Haridas S."/>
            <person name="Andreopoulos B."/>
            <person name="Riley R."/>
            <person name="LaButti K."/>
            <person name="Pangilinan J."/>
            <person name="Lipzen A."/>
            <person name="Amirebrahimi M."/>
            <person name="Yan J."/>
            <person name="Adam C."/>
            <person name="Keymanesh K."/>
            <person name="Ng V."/>
            <person name="Louie K."/>
            <person name="Northen T."/>
            <person name="Drula E."/>
            <person name="Henrissat B."/>
            <person name="Hsieh H.M."/>
            <person name="Youens-Clark K."/>
            <person name="Lutzoni F."/>
            <person name="Miadlikowska J."/>
            <person name="Eastwood D.C."/>
            <person name="Hamelin R.C."/>
            <person name="Grigoriev I.V."/>
            <person name="U'Ren J.M."/>
        </authorList>
    </citation>
    <scope>NUCLEOTIDE SEQUENCE [LARGE SCALE GENOMIC DNA]</scope>
    <source>
        <strain evidence="1 2">CBS 119005</strain>
    </source>
</reference>
<gene>
    <name evidence="1" type="ORF">F4820DRAFT_467437</name>
</gene>
<keyword evidence="2" id="KW-1185">Reference proteome</keyword>
<proteinExistence type="predicted"/>
<name>A0ACB9YIJ9_9PEZI</name>
<dbReference type="EMBL" id="MU393663">
    <property type="protein sequence ID" value="KAI4859032.1"/>
    <property type="molecule type" value="Genomic_DNA"/>
</dbReference>
<protein>
    <submittedName>
        <fullName evidence="1">Pre-mRNA-splicing factor rse-1</fullName>
    </submittedName>
</protein>
<evidence type="ECO:0000313" key="2">
    <source>
        <dbReference type="Proteomes" id="UP001497700"/>
    </source>
</evidence>
<sequence length="1177" mass="130236">MASTSNMLLYSLSIQPPTAITHAIVGQFSGTREQQILTVSGSRLTLLSPDTSLGKISPLVSHDNFSIIRAVAPLGAQRKLLEYLAAQNRFTRVHLETFGRSGVRRVVPGQYLAADPKGRACLITSVEKNKLVYVLSRNSEAGLTISSPLEAHKQGILVFSLVALDVGYANPVFASLETDYSEVDQNTSGQTSPDVELVYYELDLGLNHVVRKWSEPVDPTSSLLFQVPGGNDGPGGVLVCGEESVTYRHSNQEAFRVPIPRRRGAAENPQRRRTVISGVMHKLKNSVEAFFFLLQTEDGDLFKVTLDMRQDSEGGENLTGKVSRIKIKYFDTVPIATSICILKSGFLFVASEFGNHHFYHDSFPVDPCVSYQPVYFQPRPLENLTLVESIDSMNPLMDSNVSNLTEEDDAPQIYSVCGNGARSSFRMLKHGLDVNEIVVSELPGTVLAVWTTKLRRHDKYDAYIILTSASDTLVMSIGEEVKQVDDSDFLTSVSTLAIQQVGDNGLVQIYSKGIRHIHNGKAIEWSVPQHRSVVATTTNEQQIALALSSGEIVYFETDSDGLLAEYEEKKEIFGTATCLSLGQVPEGRIRSSFLAVGCNDCTVRILSLDPESMLGSKSVQALTAAPSALNIMTMEDSYGGSALYLHIGLHSGVYLRTVLDEITGELTDTQHRFLGLKPVKLVQVTVNRQTCILAISSKPWLGYMDPIRGFMMTPLNYEQLEWGWSFSSEQCEEGIVGVHANYLRIFSIESLHDNLVRKSVPLTYTPRCFVKHPNGLYFYTIESENNTLAPELRAQLLADPSVANENGTVPPPEDIGYPHGSGRWASCISIIDPIAERVLQRLDIRGNEAAVSVAVVPFTSQEGESFLIVGTGKDMVLNPRQSSAGYIHVYRFLDNGKNLEFICKTKVEEPPLALTAFQGRLATGIGKVLRIYDLGLKQLLRKAQADVAPQLIVSLETQGNRIVVGDIQHGVTMVAYTHGLNTLIPFVDDMSARWTTCTALVDHDSVSGGDKFGNFWIVRCPEKVSLDADESQYDMIHVHKYLSGAPDRLNTMAHFFTQDIPTSISKASLVVGGQEVLVWSGLQGTIGVFIPFLMREEADFFQTLELHMRNEDVSLVGRDHLMYRSYYMPVKGVIDGDLCERYRLLASDKKQRIASDLDRSVREIERKVSDIRTRSAF</sequence>
<organism evidence="1 2">
    <name type="scientific">Hypoxylon rubiginosum</name>
    <dbReference type="NCBI Taxonomy" id="110542"/>
    <lineage>
        <taxon>Eukaryota</taxon>
        <taxon>Fungi</taxon>
        <taxon>Dikarya</taxon>
        <taxon>Ascomycota</taxon>
        <taxon>Pezizomycotina</taxon>
        <taxon>Sordariomycetes</taxon>
        <taxon>Xylariomycetidae</taxon>
        <taxon>Xylariales</taxon>
        <taxon>Hypoxylaceae</taxon>
        <taxon>Hypoxylon</taxon>
    </lineage>
</organism>
<accession>A0ACB9YIJ9</accession>
<comment type="caution">
    <text evidence="1">The sequence shown here is derived from an EMBL/GenBank/DDBJ whole genome shotgun (WGS) entry which is preliminary data.</text>
</comment>
<dbReference type="Proteomes" id="UP001497700">
    <property type="component" value="Unassembled WGS sequence"/>
</dbReference>
<evidence type="ECO:0000313" key="1">
    <source>
        <dbReference type="EMBL" id="KAI4859032.1"/>
    </source>
</evidence>